<reference evidence="1 2" key="1">
    <citation type="submission" date="2014-01" db="EMBL/GenBank/DDBJ databases">
        <title>Roseivivax isoporae LMG 25204 Genome Sequencing.</title>
        <authorList>
            <person name="Lai Q."/>
            <person name="Li G."/>
            <person name="Shao Z."/>
        </authorList>
    </citation>
    <scope>NUCLEOTIDE SEQUENCE [LARGE SCALE GENOMIC DNA]</scope>
    <source>
        <strain evidence="1 2">LMG 25204</strain>
    </source>
</reference>
<accession>X7F5M6</accession>
<organism evidence="1 2">
    <name type="scientific">Roseivivax isoporae LMG 25204</name>
    <dbReference type="NCBI Taxonomy" id="1449351"/>
    <lineage>
        <taxon>Bacteria</taxon>
        <taxon>Pseudomonadati</taxon>
        <taxon>Pseudomonadota</taxon>
        <taxon>Alphaproteobacteria</taxon>
        <taxon>Rhodobacterales</taxon>
        <taxon>Roseobacteraceae</taxon>
        <taxon>Roseivivax</taxon>
    </lineage>
</organism>
<gene>
    <name evidence="1" type="ORF">RISW2_09915</name>
</gene>
<dbReference type="AlphaFoldDB" id="X7F5M6"/>
<comment type="caution">
    <text evidence="1">The sequence shown here is derived from an EMBL/GenBank/DDBJ whole genome shotgun (WGS) entry which is preliminary data.</text>
</comment>
<dbReference type="Proteomes" id="UP000023430">
    <property type="component" value="Unassembled WGS sequence"/>
</dbReference>
<dbReference type="EMBL" id="JAME01000023">
    <property type="protein sequence ID" value="ETX28080.1"/>
    <property type="molecule type" value="Genomic_DNA"/>
</dbReference>
<name>X7F5M6_9RHOB</name>
<protein>
    <submittedName>
        <fullName evidence="1">Uncharacterized protein</fullName>
    </submittedName>
</protein>
<evidence type="ECO:0000313" key="1">
    <source>
        <dbReference type="EMBL" id="ETX28080.1"/>
    </source>
</evidence>
<dbReference type="STRING" id="1449351.RISW2_09915"/>
<dbReference type="eggNOG" id="ENOG5032WF4">
    <property type="taxonomic scope" value="Bacteria"/>
</dbReference>
<sequence>MALCALAACATPVERCVSQATESLRAAEGELKELEATLARGYAVETEIRTYPVFVTCGGYRTGVAPYPCVRDRVVRSPKRVPVDLAEVRRRASDIRERLPALQASADQGAAQCRAAYAAAAGAAPATP</sequence>
<proteinExistence type="predicted"/>
<evidence type="ECO:0000313" key="2">
    <source>
        <dbReference type="Proteomes" id="UP000023430"/>
    </source>
</evidence>
<keyword evidence="2" id="KW-1185">Reference proteome</keyword>